<reference evidence="3 4" key="1">
    <citation type="submission" date="2016-03" db="EMBL/GenBank/DDBJ databases">
        <title>Comparative genomics of the ectomycorrhizal sister species Rhizopogon vinicolor and Rhizopogon vesiculosus (Basidiomycota: Boletales) reveals a divergence of the mating type B locus.</title>
        <authorList>
            <person name="Mujic A.B."/>
            <person name="Kuo A."/>
            <person name="Tritt A."/>
            <person name="Lipzen A."/>
            <person name="Chen C."/>
            <person name="Johnson J."/>
            <person name="Sharma A."/>
            <person name="Barry K."/>
            <person name="Grigoriev I.V."/>
            <person name="Spatafora J.W."/>
        </authorList>
    </citation>
    <scope>NUCLEOTIDE SEQUENCE [LARGE SCALE GENOMIC DNA]</scope>
    <source>
        <strain evidence="3 4">AM-OR11-056</strain>
    </source>
</reference>
<feature type="transmembrane region" description="Helical" evidence="2">
    <location>
        <begin position="75"/>
        <end position="91"/>
    </location>
</feature>
<protein>
    <submittedName>
        <fullName evidence="3">Uncharacterized protein</fullName>
    </submittedName>
</protein>
<feature type="compositionally biased region" description="Polar residues" evidence="1">
    <location>
        <begin position="1"/>
        <end position="13"/>
    </location>
</feature>
<feature type="region of interest" description="Disordered" evidence="1">
    <location>
        <begin position="1"/>
        <end position="20"/>
    </location>
</feature>
<keyword evidence="2" id="KW-1133">Transmembrane helix</keyword>
<dbReference type="EMBL" id="LVVM01000924">
    <property type="protein sequence ID" value="OJA19694.1"/>
    <property type="molecule type" value="Genomic_DNA"/>
</dbReference>
<evidence type="ECO:0000256" key="1">
    <source>
        <dbReference type="SAM" id="MobiDB-lite"/>
    </source>
</evidence>
<evidence type="ECO:0000313" key="4">
    <source>
        <dbReference type="Proteomes" id="UP000183567"/>
    </source>
</evidence>
<accession>A0A1J8QDF6</accession>
<comment type="caution">
    <text evidence="3">The sequence shown here is derived from an EMBL/GenBank/DDBJ whole genome shotgun (WGS) entry which is preliminary data.</text>
</comment>
<keyword evidence="4" id="KW-1185">Reference proteome</keyword>
<evidence type="ECO:0000256" key="2">
    <source>
        <dbReference type="SAM" id="Phobius"/>
    </source>
</evidence>
<feature type="non-terminal residue" evidence="3">
    <location>
        <position position="92"/>
    </location>
</feature>
<organism evidence="3 4">
    <name type="scientific">Rhizopogon vesiculosus</name>
    <dbReference type="NCBI Taxonomy" id="180088"/>
    <lineage>
        <taxon>Eukaryota</taxon>
        <taxon>Fungi</taxon>
        <taxon>Dikarya</taxon>
        <taxon>Basidiomycota</taxon>
        <taxon>Agaricomycotina</taxon>
        <taxon>Agaricomycetes</taxon>
        <taxon>Agaricomycetidae</taxon>
        <taxon>Boletales</taxon>
        <taxon>Suillineae</taxon>
        <taxon>Rhizopogonaceae</taxon>
        <taxon>Rhizopogon</taxon>
    </lineage>
</organism>
<sequence>MRKSSGTSSTGANSDPEKLKQEKRNGLCGFLDGMQSLLHALLFPRPEEYRGIGVCGLLLGMQSLLQMLLIPQGKLFGQIMFLLSFIISWAYN</sequence>
<dbReference type="AlphaFoldDB" id="A0A1J8QDF6"/>
<dbReference type="Proteomes" id="UP000183567">
    <property type="component" value="Unassembled WGS sequence"/>
</dbReference>
<dbReference type="OrthoDB" id="2366471at2759"/>
<keyword evidence="2" id="KW-0812">Transmembrane</keyword>
<name>A0A1J8QDF6_9AGAM</name>
<proteinExistence type="predicted"/>
<evidence type="ECO:0000313" key="3">
    <source>
        <dbReference type="EMBL" id="OJA19694.1"/>
    </source>
</evidence>
<keyword evidence="2" id="KW-0472">Membrane</keyword>
<gene>
    <name evidence="3" type="ORF">AZE42_14160</name>
</gene>